<dbReference type="OrthoDB" id="10257085at2759"/>
<protein>
    <recommendedName>
        <fullName evidence="3">cellulase</fullName>
        <ecNumber evidence="3">3.2.1.4</ecNumber>
    </recommendedName>
</protein>
<accession>A0A2U1MAR0</accession>
<dbReference type="EC" id="3.2.1.4" evidence="3"/>
<dbReference type="GO" id="GO:0030245">
    <property type="term" value="P:cellulose catabolic process"/>
    <property type="evidence" value="ECO:0007669"/>
    <property type="project" value="UniProtKB-KW"/>
</dbReference>
<dbReference type="GO" id="GO:0008810">
    <property type="term" value="F:cellulase activity"/>
    <property type="evidence" value="ECO:0007669"/>
    <property type="project" value="UniProtKB-EC"/>
</dbReference>
<evidence type="ECO:0000256" key="1">
    <source>
        <dbReference type="ARBA" id="ARBA00000966"/>
    </source>
</evidence>
<dbReference type="EMBL" id="PKPP01005919">
    <property type="protein sequence ID" value="PWA58339.1"/>
    <property type="molecule type" value="Genomic_DNA"/>
</dbReference>
<sequence length="213" mass="24031">MYQAEGISTSNRPIPMLVFWSRYGPRSTICRIFKHNLLPSDHYQQGNPKKEERRAPFWWCGSQFPGLSSTVFVEHILNSSFLHLTIINFAHPEPNVLYIQIGNPELDNKFWDIPEAMTEKRPTIKINTYTPGTEAWSLNGVLVIKYNGGYGTAIVSGICIKEAPNVSVLRLASLAEYSLNVVEHVGTYIELPSEAPSVMDDNRPPPRWPSSSL</sequence>
<dbReference type="Proteomes" id="UP000245207">
    <property type="component" value="Unassembled WGS sequence"/>
</dbReference>
<evidence type="ECO:0000256" key="6">
    <source>
        <dbReference type="ARBA" id="ARBA00023326"/>
    </source>
</evidence>
<gene>
    <name evidence="8" type="ORF">CTI12_AA402050</name>
</gene>
<comment type="catalytic activity">
    <reaction evidence="1">
        <text>Endohydrolysis of (1-&gt;4)-beta-D-glucosidic linkages in cellulose, lichenin and cereal beta-D-glucans.</text>
        <dbReference type="EC" id="3.2.1.4"/>
    </reaction>
</comment>
<evidence type="ECO:0000256" key="5">
    <source>
        <dbReference type="ARBA" id="ARBA00023277"/>
    </source>
</evidence>
<organism evidence="8 9">
    <name type="scientific">Artemisia annua</name>
    <name type="common">Sweet wormwood</name>
    <dbReference type="NCBI Taxonomy" id="35608"/>
    <lineage>
        <taxon>Eukaryota</taxon>
        <taxon>Viridiplantae</taxon>
        <taxon>Streptophyta</taxon>
        <taxon>Embryophyta</taxon>
        <taxon>Tracheophyta</taxon>
        <taxon>Spermatophyta</taxon>
        <taxon>Magnoliopsida</taxon>
        <taxon>eudicotyledons</taxon>
        <taxon>Gunneridae</taxon>
        <taxon>Pentapetalae</taxon>
        <taxon>asterids</taxon>
        <taxon>campanulids</taxon>
        <taxon>Asterales</taxon>
        <taxon>Asteraceae</taxon>
        <taxon>Asteroideae</taxon>
        <taxon>Anthemideae</taxon>
        <taxon>Artemisiinae</taxon>
        <taxon>Artemisia</taxon>
    </lineage>
</organism>
<keyword evidence="4" id="KW-0136">Cellulose degradation</keyword>
<evidence type="ECO:0000256" key="3">
    <source>
        <dbReference type="ARBA" id="ARBA00012601"/>
    </source>
</evidence>
<dbReference type="InterPro" id="IPR008928">
    <property type="entry name" value="6-hairpin_glycosidase_sf"/>
</dbReference>
<keyword evidence="5" id="KW-0119">Carbohydrate metabolism</keyword>
<feature type="domain" description="Glycoside hydrolase family 9" evidence="7">
    <location>
        <begin position="90"/>
        <end position="135"/>
    </location>
</feature>
<dbReference type="STRING" id="35608.A0A2U1MAR0"/>
<reference evidence="8 9" key="1">
    <citation type="journal article" date="2018" name="Mol. Plant">
        <title>The genome of Artemisia annua provides insight into the evolution of Asteraceae family and artemisinin biosynthesis.</title>
        <authorList>
            <person name="Shen Q."/>
            <person name="Zhang L."/>
            <person name="Liao Z."/>
            <person name="Wang S."/>
            <person name="Yan T."/>
            <person name="Shi P."/>
            <person name="Liu M."/>
            <person name="Fu X."/>
            <person name="Pan Q."/>
            <person name="Wang Y."/>
            <person name="Lv Z."/>
            <person name="Lu X."/>
            <person name="Zhang F."/>
            <person name="Jiang W."/>
            <person name="Ma Y."/>
            <person name="Chen M."/>
            <person name="Hao X."/>
            <person name="Li L."/>
            <person name="Tang Y."/>
            <person name="Lv G."/>
            <person name="Zhou Y."/>
            <person name="Sun X."/>
            <person name="Brodelius P.E."/>
            <person name="Rose J.K.C."/>
            <person name="Tang K."/>
        </authorList>
    </citation>
    <scope>NUCLEOTIDE SEQUENCE [LARGE SCALE GENOMIC DNA]</scope>
    <source>
        <strain evidence="9">cv. Huhao1</strain>
        <tissue evidence="8">Leaf</tissue>
    </source>
</reference>
<comment type="similarity">
    <text evidence="2">Belongs to the glycosyl hydrolase 9 (cellulase E) family.</text>
</comment>
<dbReference type="InterPro" id="IPR001701">
    <property type="entry name" value="Glyco_hydro_9"/>
</dbReference>
<dbReference type="Gene3D" id="1.50.10.10">
    <property type="match status" value="1"/>
</dbReference>
<evidence type="ECO:0000256" key="2">
    <source>
        <dbReference type="ARBA" id="ARBA00007072"/>
    </source>
</evidence>
<keyword evidence="6" id="KW-0624">Polysaccharide degradation</keyword>
<dbReference type="InterPro" id="IPR012341">
    <property type="entry name" value="6hp_glycosidase-like_sf"/>
</dbReference>
<dbReference type="Pfam" id="PF00759">
    <property type="entry name" value="Glyco_hydro_9"/>
    <property type="match status" value="1"/>
</dbReference>
<dbReference type="AlphaFoldDB" id="A0A2U1MAR0"/>
<evidence type="ECO:0000313" key="8">
    <source>
        <dbReference type="EMBL" id="PWA58339.1"/>
    </source>
</evidence>
<evidence type="ECO:0000256" key="4">
    <source>
        <dbReference type="ARBA" id="ARBA00023001"/>
    </source>
</evidence>
<evidence type="ECO:0000259" key="7">
    <source>
        <dbReference type="Pfam" id="PF00759"/>
    </source>
</evidence>
<keyword evidence="9" id="KW-1185">Reference proteome</keyword>
<evidence type="ECO:0000313" key="9">
    <source>
        <dbReference type="Proteomes" id="UP000245207"/>
    </source>
</evidence>
<dbReference type="SUPFAM" id="SSF48208">
    <property type="entry name" value="Six-hairpin glycosidases"/>
    <property type="match status" value="1"/>
</dbReference>
<name>A0A2U1MAR0_ARTAN</name>
<comment type="caution">
    <text evidence="8">The sequence shown here is derived from an EMBL/GenBank/DDBJ whole genome shotgun (WGS) entry which is preliminary data.</text>
</comment>
<proteinExistence type="inferred from homology"/>